<organism evidence="2 3">
    <name type="scientific">Meloidogyne javanica</name>
    <name type="common">Root-knot nematode worm</name>
    <dbReference type="NCBI Taxonomy" id="6303"/>
    <lineage>
        <taxon>Eukaryota</taxon>
        <taxon>Metazoa</taxon>
        <taxon>Ecdysozoa</taxon>
        <taxon>Nematoda</taxon>
        <taxon>Chromadorea</taxon>
        <taxon>Rhabditida</taxon>
        <taxon>Tylenchina</taxon>
        <taxon>Tylenchomorpha</taxon>
        <taxon>Tylenchoidea</taxon>
        <taxon>Meloidogynidae</taxon>
        <taxon>Meloidogyninae</taxon>
        <taxon>Meloidogyne</taxon>
        <taxon>Meloidogyne incognita group</taxon>
    </lineage>
</organism>
<feature type="compositionally biased region" description="Basic and acidic residues" evidence="1">
    <location>
        <begin position="18"/>
        <end position="34"/>
    </location>
</feature>
<protein>
    <submittedName>
        <fullName evidence="3">Uncharacterized protein</fullName>
    </submittedName>
</protein>
<dbReference type="WBParaSite" id="scaffold49443_cov315.g24961">
    <property type="protein sequence ID" value="scaffold49443_cov315.g24961"/>
    <property type="gene ID" value="scaffold49443_cov315.g24961"/>
</dbReference>
<evidence type="ECO:0000256" key="1">
    <source>
        <dbReference type="SAM" id="MobiDB-lite"/>
    </source>
</evidence>
<name>A0A915MUX7_MELJA</name>
<feature type="region of interest" description="Disordered" evidence="1">
    <location>
        <begin position="1"/>
        <end position="57"/>
    </location>
</feature>
<dbReference type="PANTHER" id="PTHR22619">
    <property type="entry name" value="ZINC FINGER SWIM DOMAIN CONTAINING PROTEIN 4, 5, 6"/>
    <property type="match status" value="1"/>
</dbReference>
<dbReference type="GO" id="GO:0031462">
    <property type="term" value="C:Cul2-RING ubiquitin ligase complex"/>
    <property type="evidence" value="ECO:0007669"/>
    <property type="project" value="TreeGrafter"/>
</dbReference>
<dbReference type="AlphaFoldDB" id="A0A915MUX7"/>
<evidence type="ECO:0000313" key="2">
    <source>
        <dbReference type="Proteomes" id="UP000887561"/>
    </source>
</evidence>
<keyword evidence="2" id="KW-1185">Reference proteome</keyword>
<reference evidence="3" key="1">
    <citation type="submission" date="2022-11" db="UniProtKB">
        <authorList>
            <consortium name="WormBaseParasite"/>
        </authorList>
    </citation>
    <scope>IDENTIFICATION</scope>
</reference>
<dbReference type="PANTHER" id="PTHR22619:SF1">
    <property type="entry name" value="ZINC FINGER SWIM DOMAIN-CONTAINING PROTEIN 8"/>
    <property type="match status" value="1"/>
</dbReference>
<evidence type="ECO:0000313" key="3">
    <source>
        <dbReference type="WBParaSite" id="scaffold49443_cov315.g24961"/>
    </source>
</evidence>
<sequence>MQKLGINNENTNRKRRERQQPSEQDVKEDPKDNQEQVSEISSDEENQKLECSKCDPPKREQYEDALDRLFAEAHADFDDPFTLRFMYCEALFAHGYFNESLQFANILSANLINNQPNLLLSIGVTDLQIIKSNEDETAERKSNDKLIAKPFSSVPHSIRHRAHPRLMANSTNAKDTLSKTIFLVKLLMLGEEFFDRKMKRFSRQHNKADNSKETSESANCSVQGEYRLLALELCLATMRNLRGPSATRLLEMEINQLEGDLFTLLHRIEICPNDVHISERDHPLLCECIRRHRKDLQMVLFTRNRDSPERLARVLTTVLDEKVHRIYE</sequence>
<accession>A0A915MUX7</accession>
<feature type="compositionally biased region" description="Basic and acidic residues" evidence="1">
    <location>
        <begin position="45"/>
        <end position="57"/>
    </location>
</feature>
<dbReference type="Proteomes" id="UP000887561">
    <property type="component" value="Unplaced"/>
</dbReference>
<proteinExistence type="predicted"/>